<evidence type="ECO:0000256" key="4">
    <source>
        <dbReference type="ARBA" id="ARBA00023212"/>
    </source>
</evidence>
<dbReference type="GO" id="GO:0008017">
    <property type="term" value="F:microtubule binding"/>
    <property type="evidence" value="ECO:0007669"/>
    <property type="project" value="InterPro"/>
</dbReference>
<dbReference type="Proteomes" id="UP000784294">
    <property type="component" value="Unassembled WGS sequence"/>
</dbReference>
<evidence type="ECO:0000256" key="1">
    <source>
        <dbReference type="ARBA" id="ARBA00004245"/>
    </source>
</evidence>
<evidence type="ECO:0000256" key="5">
    <source>
        <dbReference type="PROSITE-ProRule" id="PRU00283"/>
    </source>
</evidence>
<feature type="non-terminal residue" evidence="7">
    <location>
        <position position="1"/>
    </location>
</feature>
<comment type="caution">
    <text evidence="7">The sequence shown here is derived from an EMBL/GenBank/DDBJ whole genome shotgun (WGS) entry which is preliminary data.</text>
</comment>
<dbReference type="OrthoDB" id="3176171at2759"/>
<dbReference type="PRINTS" id="PR00380">
    <property type="entry name" value="KINESINHEAVY"/>
</dbReference>
<dbReference type="EMBL" id="CAAALY010276726">
    <property type="protein sequence ID" value="VEL42806.1"/>
    <property type="molecule type" value="Genomic_DNA"/>
</dbReference>
<accession>A0A3S5B133</accession>
<comment type="similarity">
    <text evidence="5">Belongs to the TRAFAC class myosin-kinesin ATPase superfamily. Kinesin family.</text>
</comment>
<keyword evidence="2 5" id="KW-0547">Nucleotide-binding</keyword>
<feature type="binding site" evidence="5">
    <location>
        <begin position="265"/>
        <end position="272"/>
    </location>
    <ligand>
        <name>ATP</name>
        <dbReference type="ChEBI" id="CHEBI:30616"/>
    </ligand>
</feature>
<dbReference type="SUPFAM" id="SSF52540">
    <property type="entry name" value="P-loop containing nucleoside triphosphate hydrolases"/>
    <property type="match status" value="1"/>
</dbReference>
<sequence length="433" mass="46042">MTLQPVHLLKRSSQDAGRRLDRLRTFIKDCSFGLIRLTEDSIRQALIANQGTKPTHEVGADSEAKFSGDSAVDADVSGSGAARAFASLASSGVASGSASVNNTESLCGQVGKLTQENSALKTMLRLEEHRRKMVFNMMQEYLGNIRVYCRCRGIPHAPSCVEVRSSDAITLALGLSPAGLAAASGSGYAVGVTGLGISGAGGGSGSGGVGAVGGCGGSGGGVATEEYKFDRVFDVHATQADVYAEISTLVCSFLDGYNVCFLTYGGEASGKTYTLLGGLNGAPETQGIAQRALQTVLNEREARRAEWDCRLTVATIEVYNDTFIDLLSGETGLHLRVDLGLERMMDYLHTVPIQTERDVHDLLCVCRVRRRTGKTALNPTSSRSHLVLLIRLHSRSRLHDNEYCSVLALCDLAGFEDIIKADTLGDPTLAKEA</sequence>
<evidence type="ECO:0000259" key="6">
    <source>
        <dbReference type="PROSITE" id="PS50067"/>
    </source>
</evidence>
<keyword evidence="8" id="KW-1185">Reference proteome</keyword>
<dbReference type="PROSITE" id="PS50067">
    <property type="entry name" value="KINESIN_MOTOR_2"/>
    <property type="match status" value="1"/>
</dbReference>
<dbReference type="Gene3D" id="3.40.850.10">
    <property type="entry name" value="Kinesin motor domain"/>
    <property type="match status" value="1"/>
</dbReference>
<dbReference type="AlphaFoldDB" id="A0A3S5B133"/>
<reference evidence="7" key="1">
    <citation type="submission" date="2018-11" db="EMBL/GenBank/DDBJ databases">
        <authorList>
            <consortium name="Pathogen Informatics"/>
        </authorList>
    </citation>
    <scope>NUCLEOTIDE SEQUENCE</scope>
</reference>
<keyword evidence="5" id="KW-0505">Motor protein</keyword>
<evidence type="ECO:0000313" key="7">
    <source>
        <dbReference type="EMBL" id="VEL42806.1"/>
    </source>
</evidence>
<dbReference type="InterPro" id="IPR027417">
    <property type="entry name" value="P-loop_NTPase"/>
</dbReference>
<dbReference type="InterPro" id="IPR027640">
    <property type="entry name" value="Kinesin-like_fam"/>
</dbReference>
<dbReference type="GO" id="GO:0015630">
    <property type="term" value="C:microtubule cytoskeleton"/>
    <property type="evidence" value="ECO:0007669"/>
    <property type="project" value="TreeGrafter"/>
</dbReference>
<keyword evidence="4" id="KW-0963">Cytoplasm</keyword>
<proteinExistence type="inferred from homology"/>
<dbReference type="SMART" id="SM00129">
    <property type="entry name" value="KISc"/>
    <property type="match status" value="1"/>
</dbReference>
<dbReference type="InterPro" id="IPR001752">
    <property type="entry name" value="Kinesin_motor_dom"/>
</dbReference>
<organism evidence="7 8">
    <name type="scientific">Protopolystoma xenopodis</name>
    <dbReference type="NCBI Taxonomy" id="117903"/>
    <lineage>
        <taxon>Eukaryota</taxon>
        <taxon>Metazoa</taxon>
        <taxon>Spiralia</taxon>
        <taxon>Lophotrochozoa</taxon>
        <taxon>Platyhelminthes</taxon>
        <taxon>Monogenea</taxon>
        <taxon>Polyopisthocotylea</taxon>
        <taxon>Polystomatidea</taxon>
        <taxon>Polystomatidae</taxon>
        <taxon>Protopolystoma</taxon>
    </lineage>
</organism>
<dbReference type="Pfam" id="PF00225">
    <property type="entry name" value="Kinesin"/>
    <property type="match status" value="1"/>
</dbReference>
<dbReference type="PANTHER" id="PTHR47972:SF28">
    <property type="entry name" value="KINESIN-LIKE PROTEIN KLP-3"/>
    <property type="match status" value="1"/>
</dbReference>
<evidence type="ECO:0000313" key="8">
    <source>
        <dbReference type="Proteomes" id="UP000784294"/>
    </source>
</evidence>
<keyword evidence="4" id="KW-0206">Cytoskeleton</keyword>
<evidence type="ECO:0000256" key="2">
    <source>
        <dbReference type="ARBA" id="ARBA00022741"/>
    </source>
</evidence>
<dbReference type="InterPro" id="IPR036961">
    <property type="entry name" value="Kinesin_motor_dom_sf"/>
</dbReference>
<evidence type="ECO:0000256" key="3">
    <source>
        <dbReference type="ARBA" id="ARBA00022840"/>
    </source>
</evidence>
<protein>
    <recommendedName>
        <fullName evidence="6">Kinesin motor domain-containing protein</fullName>
    </recommendedName>
</protein>
<dbReference type="GO" id="GO:0003777">
    <property type="term" value="F:microtubule motor activity"/>
    <property type="evidence" value="ECO:0007669"/>
    <property type="project" value="InterPro"/>
</dbReference>
<feature type="domain" description="Kinesin motor" evidence="6">
    <location>
        <begin position="144"/>
        <end position="433"/>
    </location>
</feature>
<keyword evidence="3 5" id="KW-0067">ATP-binding</keyword>
<name>A0A3S5B133_9PLAT</name>
<dbReference type="PANTHER" id="PTHR47972">
    <property type="entry name" value="KINESIN-LIKE PROTEIN KLP-3"/>
    <property type="match status" value="1"/>
</dbReference>
<comment type="subcellular location">
    <subcellularLocation>
        <location evidence="1">Cytoplasm</location>
        <location evidence="1">Cytoskeleton</location>
    </subcellularLocation>
</comment>
<dbReference type="GO" id="GO:0007018">
    <property type="term" value="P:microtubule-based movement"/>
    <property type="evidence" value="ECO:0007669"/>
    <property type="project" value="InterPro"/>
</dbReference>
<gene>
    <name evidence="7" type="ORF">PXEA_LOCUS36246</name>
</gene>
<dbReference type="GO" id="GO:0005524">
    <property type="term" value="F:ATP binding"/>
    <property type="evidence" value="ECO:0007669"/>
    <property type="project" value="UniProtKB-UniRule"/>
</dbReference>